<dbReference type="PANTHER" id="PTHR22916:SF3">
    <property type="entry name" value="UDP-GLCNAC:BETAGAL BETA-1,3-N-ACETYLGLUCOSAMINYLTRANSFERASE-LIKE PROTEIN 1"/>
    <property type="match status" value="1"/>
</dbReference>
<feature type="domain" description="Glycosyltransferase 2-like" evidence="1">
    <location>
        <begin position="5"/>
        <end position="160"/>
    </location>
</feature>
<dbReference type="EC" id="2.4.-.-" evidence="2"/>
<dbReference type="Pfam" id="PF00535">
    <property type="entry name" value="Glycos_transf_2"/>
    <property type="match status" value="1"/>
</dbReference>
<dbReference type="CDD" id="cd06433">
    <property type="entry name" value="GT_2_WfgS_like"/>
    <property type="match status" value="1"/>
</dbReference>
<dbReference type="RefSeq" id="WP_379834766.1">
    <property type="nucleotide sequence ID" value="NZ_JBHRYQ010000001.1"/>
</dbReference>
<dbReference type="GO" id="GO:0016757">
    <property type="term" value="F:glycosyltransferase activity"/>
    <property type="evidence" value="ECO:0007669"/>
    <property type="project" value="UniProtKB-KW"/>
</dbReference>
<dbReference type="PANTHER" id="PTHR22916">
    <property type="entry name" value="GLYCOSYLTRANSFERASE"/>
    <property type="match status" value="1"/>
</dbReference>
<dbReference type="EMBL" id="JBHRYQ010000001">
    <property type="protein sequence ID" value="MFC3809555.1"/>
    <property type="molecule type" value="Genomic_DNA"/>
</dbReference>
<dbReference type="InterPro" id="IPR029044">
    <property type="entry name" value="Nucleotide-diphossugar_trans"/>
</dbReference>
<reference evidence="3" key="1">
    <citation type="journal article" date="2019" name="Int. J. Syst. Evol. Microbiol.">
        <title>The Global Catalogue of Microorganisms (GCM) 10K type strain sequencing project: providing services to taxonomists for standard genome sequencing and annotation.</title>
        <authorList>
            <consortium name="The Broad Institute Genomics Platform"/>
            <consortium name="The Broad Institute Genome Sequencing Center for Infectious Disease"/>
            <person name="Wu L."/>
            <person name="Ma J."/>
        </authorList>
    </citation>
    <scope>NUCLEOTIDE SEQUENCE [LARGE SCALE GENOMIC DNA]</scope>
    <source>
        <strain evidence="3">CECT 7956</strain>
    </source>
</reference>
<dbReference type="Gene3D" id="3.90.550.10">
    <property type="entry name" value="Spore Coat Polysaccharide Biosynthesis Protein SpsA, Chain A"/>
    <property type="match status" value="1"/>
</dbReference>
<evidence type="ECO:0000313" key="2">
    <source>
        <dbReference type="EMBL" id="MFC3809555.1"/>
    </source>
</evidence>
<comment type="caution">
    <text evidence="2">The sequence shown here is derived from an EMBL/GenBank/DDBJ whole genome shotgun (WGS) entry which is preliminary data.</text>
</comment>
<dbReference type="SUPFAM" id="SSF53448">
    <property type="entry name" value="Nucleotide-diphospho-sugar transferases"/>
    <property type="match status" value="1"/>
</dbReference>
<accession>A0ABV7YRG8</accession>
<keyword evidence="3" id="KW-1185">Reference proteome</keyword>
<evidence type="ECO:0000313" key="3">
    <source>
        <dbReference type="Proteomes" id="UP001595616"/>
    </source>
</evidence>
<proteinExistence type="predicted"/>
<protein>
    <submittedName>
        <fullName evidence="2">Glycosyltransferase family 2 protein</fullName>
        <ecNumber evidence="2">2.4.-.-</ecNumber>
    </submittedName>
</protein>
<keyword evidence="2" id="KW-0328">Glycosyltransferase</keyword>
<organism evidence="2 3">
    <name type="scientific">Lacihabitans lacunae</name>
    <dbReference type="NCBI Taxonomy" id="1028214"/>
    <lineage>
        <taxon>Bacteria</taxon>
        <taxon>Pseudomonadati</taxon>
        <taxon>Bacteroidota</taxon>
        <taxon>Cytophagia</taxon>
        <taxon>Cytophagales</taxon>
        <taxon>Leadbetterellaceae</taxon>
        <taxon>Lacihabitans</taxon>
    </lineage>
</organism>
<keyword evidence="2" id="KW-0808">Transferase</keyword>
<dbReference type="Proteomes" id="UP001595616">
    <property type="component" value="Unassembled WGS sequence"/>
</dbReference>
<name>A0ABV7YRG8_9BACT</name>
<gene>
    <name evidence="2" type="ORF">ACFOOI_02730</name>
</gene>
<evidence type="ECO:0000259" key="1">
    <source>
        <dbReference type="Pfam" id="PF00535"/>
    </source>
</evidence>
<dbReference type="InterPro" id="IPR001173">
    <property type="entry name" value="Glyco_trans_2-like"/>
</dbReference>
<sequence length="255" mass="29228">MALISIITITYNAEKFLERTILSIANQTLSDFEYIIIDGGSKDGTMAIAEKYKEQVSYIKSEKDKGLYDAMNKGIKAATGKYIWFINAGDEIFEREAIQKIKELEVAASPDIVYGETMIVDSVRKDLGLRSEIGPHKLPKVLDWKSFKKGMLICHQAFIVKRELAPFYIENNLSADIDWEIKCIKAAQKSMIYPGVLAKYLEGGVSHQQMVKSWLDRYKVLQSHFGFFENLLNHIAIIFRADWKNILRLSKYVKK</sequence>